<proteinExistence type="predicted"/>
<organism evidence="2 3">
    <name type="scientific">Saccharococcus caldoxylosilyticus</name>
    <dbReference type="NCBI Taxonomy" id="81408"/>
    <lineage>
        <taxon>Bacteria</taxon>
        <taxon>Bacillati</taxon>
        <taxon>Bacillota</taxon>
        <taxon>Bacilli</taxon>
        <taxon>Bacillales</taxon>
        <taxon>Anoxybacillaceae</taxon>
        <taxon>Saccharococcus</taxon>
    </lineage>
</organism>
<sequence>MMNHKQKRDDVASRLFFLLKEVYGFDAKKINMLKHNVWMVAAREGCWVVKKYRTFFEAMKQAMLMQSLRQMGFRHVPAVYTAIGQHGVFFFAGRFWLTQTYISGAKMLSFTEKKDIAAGLQLLQTYHSVTDMLLSHPIWRMTLPYYHLYRKWQRRYEDFYIHLPLIEKIMEKEDIAFTMQYAEYCLSTCANYISSLARERVAIIHGDVAAHNFLRTKKGKVYLIDYDAAAIASPAIDYLQYASRILPHLQWSFSDLSRFSPFSDWLAKPWFLHALLFPADIFREWRFALKYNRRLAIARKERESFVHKIVSMLK</sequence>
<dbReference type="eggNOG" id="COG0510">
    <property type="taxonomic scope" value="Bacteria"/>
</dbReference>
<accession>A0A150LTA4</accession>
<gene>
    <name evidence="2" type="ORF">B4119_3071</name>
</gene>
<dbReference type="InterPro" id="IPR002575">
    <property type="entry name" value="Aminoglycoside_PTrfase"/>
</dbReference>
<dbReference type="Proteomes" id="UP000075455">
    <property type="component" value="Unassembled WGS sequence"/>
</dbReference>
<protein>
    <recommendedName>
        <fullName evidence="1">Aminoglycoside phosphotransferase domain-containing protein</fullName>
    </recommendedName>
</protein>
<dbReference type="RefSeq" id="WP_061579380.1">
    <property type="nucleotide sequence ID" value="NZ_LQYS01000040.1"/>
</dbReference>
<feature type="domain" description="Aminoglycoside phosphotransferase" evidence="1">
    <location>
        <begin position="37"/>
        <end position="239"/>
    </location>
</feature>
<dbReference type="InterPro" id="IPR011009">
    <property type="entry name" value="Kinase-like_dom_sf"/>
</dbReference>
<dbReference type="PATRIC" id="fig|81408.3.peg.3512"/>
<name>A0A150LTA4_9BACL</name>
<evidence type="ECO:0000259" key="1">
    <source>
        <dbReference type="Pfam" id="PF01636"/>
    </source>
</evidence>
<dbReference type="Pfam" id="PF01636">
    <property type="entry name" value="APH"/>
    <property type="match status" value="1"/>
</dbReference>
<evidence type="ECO:0000313" key="3">
    <source>
        <dbReference type="Proteomes" id="UP000075455"/>
    </source>
</evidence>
<evidence type="ECO:0000313" key="2">
    <source>
        <dbReference type="EMBL" id="KYD15296.1"/>
    </source>
</evidence>
<reference evidence="2 3" key="1">
    <citation type="submission" date="2016-01" db="EMBL/GenBank/DDBJ databases">
        <title>Draft Genome Sequences of Seven Thermophilic Sporeformers Isolated from Foods.</title>
        <authorList>
            <person name="Berendsen E.M."/>
            <person name="Wells-Bennik M.H."/>
            <person name="Krawcyk A.O."/>
            <person name="De Jong A."/>
            <person name="Holsappel S."/>
            <person name="Eijlander R.T."/>
            <person name="Kuipers O.P."/>
        </authorList>
    </citation>
    <scope>NUCLEOTIDE SEQUENCE [LARGE SCALE GENOMIC DNA]</scope>
    <source>
        <strain evidence="2 3">B4119</strain>
    </source>
</reference>
<dbReference type="Gene3D" id="3.90.1200.10">
    <property type="match status" value="1"/>
</dbReference>
<dbReference type="STRING" id="81408.B4119_3071"/>
<comment type="caution">
    <text evidence="2">The sequence shown here is derived from an EMBL/GenBank/DDBJ whole genome shotgun (WGS) entry which is preliminary data.</text>
</comment>
<dbReference type="SUPFAM" id="SSF56112">
    <property type="entry name" value="Protein kinase-like (PK-like)"/>
    <property type="match status" value="1"/>
</dbReference>
<dbReference type="EMBL" id="LQYS01000040">
    <property type="protein sequence ID" value="KYD15296.1"/>
    <property type="molecule type" value="Genomic_DNA"/>
</dbReference>
<dbReference type="AlphaFoldDB" id="A0A150LTA4"/>